<evidence type="ECO:0000256" key="1">
    <source>
        <dbReference type="ARBA" id="ARBA00022500"/>
    </source>
</evidence>
<dbReference type="Proteomes" id="UP000178086">
    <property type="component" value="Unassembled WGS sequence"/>
</dbReference>
<dbReference type="CDD" id="cd17906">
    <property type="entry name" value="CheX"/>
    <property type="match status" value="1"/>
</dbReference>
<dbReference type="InterPro" id="IPR028976">
    <property type="entry name" value="CheC-like_sf"/>
</dbReference>
<dbReference type="PANTHER" id="PTHR39452">
    <property type="entry name" value="CHEY-P PHOSPHATASE CHEX"/>
    <property type="match status" value="1"/>
</dbReference>
<dbReference type="Pfam" id="PF13690">
    <property type="entry name" value="CheX"/>
    <property type="match status" value="1"/>
</dbReference>
<accession>A0A1F2US59</accession>
<reference evidence="3 4" key="1">
    <citation type="journal article" date="2016" name="Nat. Commun.">
        <title>Thousands of microbial genomes shed light on interconnected biogeochemical processes in an aquifer system.</title>
        <authorList>
            <person name="Anantharaman K."/>
            <person name="Brown C.T."/>
            <person name="Hug L.A."/>
            <person name="Sharon I."/>
            <person name="Castelle C.J."/>
            <person name="Probst A.J."/>
            <person name="Thomas B.C."/>
            <person name="Singh A."/>
            <person name="Wilkins M.J."/>
            <person name="Karaoz U."/>
            <person name="Brodie E.L."/>
            <person name="Williams K.H."/>
            <person name="Hubbard S.S."/>
            <person name="Banfield J.F."/>
        </authorList>
    </citation>
    <scope>NUCLEOTIDE SEQUENCE [LARGE SCALE GENOMIC DNA]</scope>
</reference>
<evidence type="ECO:0000313" key="4">
    <source>
        <dbReference type="Proteomes" id="UP000178086"/>
    </source>
</evidence>
<sequence length="164" mass="17451">MMISSELSMPFITATSDFLTMELGIPATQAPVTESGQQGTSQELNILVGITGMINGQVIYSMSAGTAKNIAAVMLGRSVQPLDRNAQSALCELGNMITGMATSRFDVRYTEVALTPPSLIAGNNIFISVLKMGYIYTSFATEIGNIDVTIATRENTMLKQADAV</sequence>
<dbReference type="Gene3D" id="3.40.1550.10">
    <property type="entry name" value="CheC-like"/>
    <property type="match status" value="1"/>
</dbReference>
<dbReference type="InterPro" id="IPR028051">
    <property type="entry name" value="CheX-like_dom"/>
</dbReference>
<dbReference type="SUPFAM" id="SSF103039">
    <property type="entry name" value="CheC-like"/>
    <property type="match status" value="1"/>
</dbReference>
<dbReference type="AlphaFoldDB" id="A0A1F2US59"/>
<dbReference type="PANTHER" id="PTHR39452:SF1">
    <property type="entry name" value="CHEY-P PHOSPHATASE CHEX"/>
    <property type="match status" value="1"/>
</dbReference>
<gene>
    <name evidence="3" type="ORF">A2074_07070</name>
</gene>
<dbReference type="InterPro" id="IPR038756">
    <property type="entry name" value="CheX-like"/>
</dbReference>
<dbReference type="GO" id="GO:0006935">
    <property type="term" value="P:chemotaxis"/>
    <property type="evidence" value="ECO:0007669"/>
    <property type="project" value="UniProtKB-KW"/>
</dbReference>
<feature type="domain" description="Chemotaxis phosphatase CheX-like" evidence="2">
    <location>
        <begin position="47"/>
        <end position="130"/>
    </location>
</feature>
<protein>
    <recommendedName>
        <fullName evidence="2">Chemotaxis phosphatase CheX-like domain-containing protein</fullName>
    </recommendedName>
</protein>
<comment type="caution">
    <text evidence="3">The sequence shown here is derived from an EMBL/GenBank/DDBJ whole genome shotgun (WGS) entry which is preliminary data.</text>
</comment>
<name>A0A1F2US59_9ACTN</name>
<evidence type="ECO:0000313" key="3">
    <source>
        <dbReference type="EMBL" id="OFW35734.1"/>
    </source>
</evidence>
<organism evidence="3 4">
    <name type="scientific">Candidatus Aquicultor primus</name>
    <dbReference type="NCBI Taxonomy" id="1797195"/>
    <lineage>
        <taxon>Bacteria</taxon>
        <taxon>Bacillati</taxon>
        <taxon>Actinomycetota</taxon>
        <taxon>Candidatus Aquicultoria</taxon>
        <taxon>Candidatus Aquicultorales</taxon>
        <taxon>Candidatus Aquicultoraceae</taxon>
        <taxon>Candidatus Aquicultor</taxon>
    </lineage>
</organism>
<proteinExistence type="predicted"/>
<keyword evidence="1" id="KW-0145">Chemotaxis</keyword>
<evidence type="ECO:0000259" key="2">
    <source>
        <dbReference type="Pfam" id="PF13690"/>
    </source>
</evidence>
<dbReference type="EMBL" id="MELI01000009">
    <property type="protein sequence ID" value="OFW35734.1"/>
    <property type="molecule type" value="Genomic_DNA"/>
</dbReference>